<dbReference type="InterPro" id="IPR039418">
    <property type="entry name" value="LexA-like"/>
</dbReference>
<keyword evidence="10 12" id="KW-0234">DNA repair</keyword>
<dbReference type="RefSeq" id="WP_019619066.1">
    <property type="nucleotide sequence ID" value="NZ_JBHUNE010000007.1"/>
</dbReference>
<feature type="active site" description="For autocatalytic cleavage activity" evidence="12">
    <location>
        <position position="174"/>
    </location>
</feature>
<comment type="subunit">
    <text evidence="12">Homodimer.</text>
</comment>
<dbReference type="Pfam" id="PF00717">
    <property type="entry name" value="Peptidase_S24"/>
    <property type="match status" value="1"/>
</dbReference>
<dbReference type="EC" id="3.4.21.88" evidence="12"/>
<evidence type="ECO:0000256" key="12">
    <source>
        <dbReference type="HAMAP-Rule" id="MF_00015"/>
    </source>
</evidence>
<evidence type="ECO:0000256" key="1">
    <source>
        <dbReference type="ARBA" id="ARBA00007484"/>
    </source>
</evidence>
<dbReference type="CDD" id="cd06529">
    <property type="entry name" value="S24_LexA-like"/>
    <property type="match status" value="1"/>
</dbReference>
<dbReference type="InterPro" id="IPR036388">
    <property type="entry name" value="WH-like_DNA-bd_sf"/>
</dbReference>
<dbReference type="Pfam" id="PF01726">
    <property type="entry name" value="LexA_DNA_bind"/>
    <property type="match status" value="1"/>
</dbReference>
<dbReference type="NCBIfam" id="TIGR00498">
    <property type="entry name" value="lexA"/>
    <property type="match status" value="1"/>
</dbReference>
<keyword evidence="7 12" id="KW-0805">Transcription regulation</keyword>
<comment type="function">
    <text evidence="12">Represses a number of genes involved in the response to DNA damage (SOS response), including recA and lexA. In the presence of single-stranded DNA, RecA interacts with LexA causing an autocatalytic cleavage which disrupts the DNA-binding part of LexA, leading to derepression of the SOS regulon and eventually DNA repair.</text>
</comment>
<feature type="DNA-binding region" description="H-T-H motif" evidence="12">
    <location>
        <begin position="32"/>
        <end position="52"/>
    </location>
</feature>
<comment type="catalytic activity">
    <reaction evidence="12">
        <text>Hydrolysis of Ala-|-Gly bond in repressor LexA.</text>
        <dbReference type="EC" id="3.4.21.88"/>
    </reaction>
</comment>
<evidence type="ECO:0000256" key="3">
    <source>
        <dbReference type="ARBA" id="ARBA00022705"/>
    </source>
</evidence>
<evidence type="ECO:0000256" key="5">
    <source>
        <dbReference type="ARBA" id="ARBA00022801"/>
    </source>
</evidence>
<organism evidence="16 17">
    <name type="scientific">Gulosibacter faecalis</name>
    <dbReference type="NCBI Taxonomy" id="272240"/>
    <lineage>
        <taxon>Bacteria</taxon>
        <taxon>Bacillati</taxon>
        <taxon>Actinomycetota</taxon>
        <taxon>Actinomycetes</taxon>
        <taxon>Micrococcales</taxon>
        <taxon>Microbacteriaceae</taxon>
        <taxon>Gulosibacter</taxon>
    </lineage>
</organism>
<evidence type="ECO:0000313" key="17">
    <source>
        <dbReference type="Proteomes" id="UP001597492"/>
    </source>
</evidence>
<keyword evidence="4 12" id="KW-0227">DNA damage</keyword>
<evidence type="ECO:0000256" key="13">
    <source>
        <dbReference type="RuleBase" id="RU003991"/>
    </source>
</evidence>
<keyword evidence="11 12" id="KW-0742">SOS response</keyword>
<dbReference type="GO" id="GO:0004252">
    <property type="term" value="F:serine-type endopeptidase activity"/>
    <property type="evidence" value="ECO:0007669"/>
    <property type="project" value="UniProtKB-EC"/>
</dbReference>
<feature type="site" description="Cleavage; by autolysis" evidence="12">
    <location>
        <begin position="102"/>
        <end position="103"/>
    </location>
</feature>
<dbReference type="PANTHER" id="PTHR33516">
    <property type="entry name" value="LEXA REPRESSOR"/>
    <property type="match status" value="1"/>
</dbReference>
<keyword evidence="2 12" id="KW-0678">Repressor</keyword>
<evidence type="ECO:0000256" key="6">
    <source>
        <dbReference type="ARBA" id="ARBA00022813"/>
    </source>
</evidence>
<evidence type="ECO:0000256" key="11">
    <source>
        <dbReference type="ARBA" id="ARBA00023236"/>
    </source>
</evidence>
<sequence>MAMRRKSLSERQRKVLSFIAQFQYRHGYAPSIREIGDEVGLGSSSSVAYQLTQLENRGYIRRSQNQARTIELLVEMDVPEEPGALFSPGPAVNVPLVGRIAAGVPITAEQQVEEIFPLPRQVVGDGELFLLLVSGDSMIDAAICDGDWVVVRQQPTANNGDIVAAMLDGEATVKVFRQRDGHTWLLPRNSNYEPILGDEAQVLGKVVAVLRSV</sequence>
<name>A0ABW5V0H6_9MICO</name>
<evidence type="ECO:0000313" key="16">
    <source>
        <dbReference type="EMBL" id="MFD2758803.1"/>
    </source>
</evidence>
<evidence type="ECO:0000256" key="9">
    <source>
        <dbReference type="ARBA" id="ARBA00023163"/>
    </source>
</evidence>
<dbReference type="InterPro" id="IPR036390">
    <property type="entry name" value="WH_DNA-bd_sf"/>
</dbReference>
<comment type="caution">
    <text evidence="16">The sequence shown here is derived from an EMBL/GenBank/DDBJ whole genome shotgun (WGS) entry which is preliminary data.</text>
</comment>
<evidence type="ECO:0000256" key="7">
    <source>
        <dbReference type="ARBA" id="ARBA00023015"/>
    </source>
</evidence>
<keyword evidence="8 12" id="KW-0238">DNA-binding</keyword>
<keyword evidence="5 12" id="KW-0378">Hydrolase</keyword>
<dbReference type="HAMAP" id="MF_00015">
    <property type="entry name" value="LexA"/>
    <property type="match status" value="1"/>
</dbReference>
<reference evidence="17" key="1">
    <citation type="journal article" date="2019" name="Int. J. Syst. Evol. Microbiol.">
        <title>The Global Catalogue of Microorganisms (GCM) 10K type strain sequencing project: providing services to taxonomists for standard genome sequencing and annotation.</title>
        <authorList>
            <consortium name="The Broad Institute Genomics Platform"/>
            <consortium name="The Broad Institute Genome Sequencing Center for Infectious Disease"/>
            <person name="Wu L."/>
            <person name="Ma J."/>
        </authorList>
    </citation>
    <scope>NUCLEOTIDE SEQUENCE [LARGE SCALE GENOMIC DNA]</scope>
    <source>
        <strain evidence="17">TISTR 1514</strain>
    </source>
</reference>
<feature type="active site" description="For autocatalytic cleavage activity" evidence="12">
    <location>
        <position position="137"/>
    </location>
</feature>
<proteinExistence type="inferred from homology"/>
<dbReference type="InterPro" id="IPR050077">
    <property type="entry name" value="LexA_repressor"/>
</dbReference>
<dbReference type="PRINTS" id="PR00726">
    <property type="entry name" value="LEXASERPTASE"/>
</dbReference>
<evidence type="ECO:0000256" key="10">
    <source>
        <dbReference type="ARBA" id="ARBA00023204"/>
    </source>
</evidence>
<dbReference type="SUPFAM" id="SSF46785">
    <property type="entry name" value="Winged helix' DNA-binding domain"/>
    <property type="match status" value="1"/>
</dbReference>
<feature type="domain" description="Peptidase S24/S26A/S26B/S26C" evidence="14">
    <location>
        <begin position="95"/>
        <end position="207"/>
    </location>
</feature>
<dbReference type="EMBL" id="JBHUNE010000007">
    <property type="protein sequence ID" value="MFD2758803.1"/>
    <property type="molecule type" value="Genomic_DNA"/>
</dbReference>
<protein>
    <recommendedName>
        <fullName evidence="12">LexA repressor</fullName>
        <ecNumber evidence="12">3.4.21.88</ecNumber>
    </recommendedName>
</protein>
<keyword evidence="17" id="KW-1185">Reference proteome</keyword>
<comment type="similarity">
    <text evidence="1 12 13">Belongs to the peptidase S24 family.</text>
</comment>
<evidence type="ECO:0000256" key="2">
    <source>
        <dbReference type="ARBA" id="ARBA00022491"/>
    </source>
</evidence>
<dbReference type="Gene3D" id="2.10.109.10">
    <property type="entry name" value="Umud Fragment, subunit A"/>
    <property type="match status" value="1"/>
</dbReference>
<dbReference type="Gene3D" id="1.10.10.10">
    <property type="entry name" value="Winged helix-like DNA-binding domain superfamily/Winged helix DNA-binding domain"/>
    <property type="match status" value="1"/>
</dbReference>
<gene>
    <name evidence="12 16" type="primary">lexA</name>
    <name evidence="16" type="ORF">ACFSW7_10490</name>
</gene>
<dbReference type="InterPro" id="IPR006197">
    <property type="entry name" value="Peptidase_S24_LexA"/>
</dbReference>
<dbReference type="InterPro" id="IPR006199">
    <property type="entry name" value="LexA_DNA-bd_dom"/>
</dbReference>
<dbReference type="InterPro" id="IPR015927">
    <property type="entry name" value="Peptidase_S24_S26A/B/C"/>
</dbReference>
<evidence type="ECO:0000256" key="8">
    <source>
        <dbReference type="ARBA" id="ARBA00023125"/>
    </source>
</evidence>
<dbReference type="InterPro" id="IPR006200">
    <property type="entry name" value="LexA"/>
</dbReference>
<evidence type="ECO:0000259" key="14">
    <source>
        <dbReference type="Pfam" id="PF00717"/>
    </source>
</evidence>
<dbReference type="InterPro" id="IPR036286">
    <property type="entry name" value="LexA/Signal_pep-like_sf"/>
</dbReference>
<keyword evidence="3 12" id="KW-0235">DNA replication</keyword>
<feature type="domain" description="LexA repressor DNA-binding" evidence="15">
    <location>
        <begin position="6"/>
        <end position="69"/>
    </location>
</feature>
<dbReference type="PANTHER" id="PTHR33516:SF2">
    <property type="entry name" value="LEXA REPRESSOR-RELATED"/>
    <property type="match status" value="1"/>
</dbReference>
<dbReference type="SUPFAM" id="SSF51306">
    <property type="entry name" value="LexA/Signal peptidase"/>
    <property type="match status" value="1"/>
</dbReference>
<evidence type="ECO:0000259" key="15">
    <source>
        <dbReference type="Pfam" id="PF01726"/>
    </source>
</evidence>
<dbReference type="Proteomes" id="UP001597492">
    <property type="component" value="Unassembled WGS sequence"/>
</dbReference>
<keyword evidence="9 12" id="KW-0804">Transcription</keyword>
<evidence type="ECO:0000256" key="4">
    <source>
        <dbReference type="ARBA" id="ARBA00022763"/>
    </source>
</evidence>
<keyword evidence="6 12" id="KW-0068">Autocatalytic cleavage</keyword>
<accession>A0ABW5V0H6</accession>